<proteinExistence type="predicted"/>
<evidence type="ECO:0000313" key="2">
    <source>
        <dbReference type="Proteomes" id="UP001631969"/>
    </source>
</evidence>
<keyword evidence="2" id="KW-1185">Reference proteome</keyword>
<gene>
    <name evidence="1" type="ORF">ACI1P1_20845</name>
</gene>
<organism evidence="1 2">
    <name type="scientific">Paenibacillus mesotrionivorans</name>
    <dbReference type="NCBI Taxonomy" id="3160968"/>
    <lineage>
        <taxon>Bacteria</taxon>
        <taxon>Bacillati</taxon>
        <taxon>Bacillota</taxon>
        <taxon>Bacilli</taxon>
        <taxon>Bacillales</taxon>
        <taxon>Paenibacillaceae</taxon>
        <taxon>Paenibacillus</taxon>
    </lineage>
</organism>
<name>A0ACC7P3D8_9BACL</name>
<sequence>MSRVEAKKKQVGFTEVKEVPSSTILVHCRTVVEKSGFVSTGIMTHVEGDLLEIEISDSNRFVLGENVRLTVYTPAGMYLIPSTIVGKDTGSLMMINPPENQRKFNEKRMFPRVEISKSGKLAAWKRKGAIGIFEEADQLMAIDIKNISLSGIGFTLPDPFRLEEHTELKLELELGSLIACTAKVVRMEKGIGSTYYGAQYVEMEDVKINTLRAFILREQITALSTSKKEANKRTFK</sequence>
<dbReference type="EMBL" id="JBJURJ010000014">
    <property type="protein sequence ID" value="MFM9330744.1"/>
    <property type="molecule type" value="Genomic_DNA"/>
</dbReference>
<comment type="caution">
    <text evidence="1">The sequence shown here is derived from an EMBL/GenBank/DDBJ whole genome shotgun (WGS) entry which is preliminary data.</text>
</comment>
<protein>
    <submittedName>
        <fullName evidence="1">PilZ domain-containing protein</fullName>
    </submittedName>
</protein>
<reference evidence="1" key="1">
    <citation type="submission" date="2024-12" db="EMBL/GenBank/DDBJ databases">
        <authorList>
            <person name="Wu N."/>
        </authorList>
    </citation>
    <scope>NUCLEOTIDE SEQUENCE</scope>
    <source>
        <strain evidence="1">P15</strain>
    </source>
</reference>
<dbReference type="Proteomes" id="UP001631969">
    <property type="component" value="Unassembled WGS sequence"/>
</dbReference>
<accession>A0ACC7P3D8</accession>
<evidence type="ECO:0000313" key="1">
    <source>
        <dbReference type="EMBL" id="MFM9330744.1"/>
    </source>
</evidence>